<name>A0A437RR52_9BURK</name>
<organism evidence="1 2">
    <name type="scientific">Rubrivivax rivuli</name>
    <dbReference type="NCBI Taxonomy" id="1862385"/>
    <lineage>
        <taxon>Bacteria</taxon>
        <taxon>Pseudomonadati</taxon>
        <taxon>Pseudomonadota</taxon>
        <taxon>Betaproteobacteria</taxon>
        <taxon>Burkholderiales</taxon>
        <taxon>Sphaerotilaceae</taxon>
        <taxon>Rubrivivax</taxon>
    </lineage>
</organism>
<proteinExistence type="predicted"/>
<protein>
    <submittedName>
        <fullName evidence="1">Uncharacterized protein</fullName>
    </submittedName>
</protein>
<dbReference type="AlphaFoldDB" id="A0A437RR52"/>
<dbReference type="OrthoDB" id="8908248at2"/>
<evidence type="ECO:0000313" key="2">
    <source>
        <dbReference type="Proteomes" id="UP000285575"/>
    </source>
</evidence>
<dbReference type="EMBL" id="SACR01000001">
    <property type="protein sequence ID" value="RVU49276.1"/>
    <property type="molecule type" value="Genomic_DNA"/>
</dbReference>
<comment type="caution">
    <text evidence="1">The sequence shown here is derived from an EMBL/GenBank/DDBJ whole genome shotgun (WGS) entry which is preliminary data.</text>
</comment>
<sequence length="66" mass="7455">MKTLDEMLSLRLLSPEQHHDIGAYIAEARTPDAILQMPEPLWRALSLASLLMNLDAELQQPPLFEA</sequence>
<reference evidence="1 2" key="1">
    <citation type="submission" date="2019-01" db="EMBL/GenBank/DDBJ databases">
        <authorList>
            <person name="Chen W.-M."/>
        </authorList>
    </citation>
    <scope>NUCLEOTIDE SEQUENCE [LARGE SCALE GENOMIC DNA]</scope>
    <source>
        <strain evidence="1 2">KYPY4</strain>
    </source>
</reference>
<accession>A0A437RR52</accession>
<gene>
    <name evidence="1" type="ORF">EOE66_01495</name>
</gene>
<keyword evidence="2" id="KW-1185">Reference proteome</keyword>
<evidence type="ECO:0000313" key="1">
    <source>
        <dbReference type="EMBL" id="RVU49276.1"/>
    </source>
</evidence>
<dbReference type="Proteomes" id="UP000285575">
    <property type="component" value="Unassembled WGS sequence"/>
</dbReference>
<dbReference type="RefSeq" id="WP_128226913.1">
    <property type="nucleotide sequence ID" value="NZ_SACR01000001.1"/>
</dbReference>